<evidence type="ECO:0008006" key="8">
    <source>
        <dbReference type="Google" id="ProtNLM"/>
    </source>
</evidence>
<organism evidence="2 6">
    <name type="scientific">Methanobacterium subterraneum</name>
    <dbReference type="NCBI Taxonomy" id="59277"/>
    <lineage>
        <taxon>Archaea</taxon>
        <taxon>Methanobacteriati</taxon>
        <taxon>Methanobacteriota</taxon>
        <taxon>Methanomada group</taxon>
        <taxon>Methanobacteria</taxon>
        <taxon>Methanobacteriales</taxon>
        <taxon>Methanobacteriaceae</taxon>
        <taxon>Methanobacterium</taxon>
    </lineage>
</organism>
<feature type="transmembrane region" description="Helical" evidence="1">
    <location>
        <begin position="32"/>
        <end position="62"/>
    </location>
</feature>
<dbReference type="Proteomes" id="UP000232631">
    <property type="component" value="Chromosome"/>
</dbReference>
<evidence type="ECO:0000313" key="4">
    <source>
        <dbReference type="EMBL" id="NMO10435.1"/>
    </source>
</evidence>
<evidence type="ECO:0000313" key="6">
    <source>
        <dbReference type="Proteomes" id="UP000232806"/>
    </source>
</evidence>
<reference evidence="4 7" key="2">
    <citation type="submission" date="2020-04" db="EMBL/GenBank/DDBJ databases">
        <title>Draft genome of Methanobacterium subterraneum isolated from animal feces.</title>
        <authorList>
            <person name="Ouboter H.T."/>
            <person name="Berger S."/>
            <person name="Gungor E."/>
            <person name="Jetten M.S.M."/>
            <person name="Welte C.U."/>
        </authorList>
    </citation>
    <scope>NUCLEOTIDE SEQUENCE [LARGE SCALE GENOMIC DNA]</scope>
    <source>
        <strain evidence="4">HO_2020</strain>
    </source>
</reference>
<keyword evidence="1" id="KW-0812">Transmembrane</keyword>
<evidence type="ECO:0000313" key="7">
    <source>
        <dbReference type="Proteomes" id="UP000591058"/>
    </source>
</evidence>
<dbReference type="EMBL" id="CP017768">
    <property type="protein sequence ID" value="AUB61519.1"/>
    <property type="molecule type" value="Genomic_DNA"/>
</dbReference>
<gene>
    <name evidence="2" type="ORF">BK007_03370</name>
    <name evidence="3" type="ORF">BK009_09980</name>
    <name evidence="4" type="ORF">HG719_11520</name>
</gene>
<reference evidence="5 6" key="1">
    <citation type="submission" date="2016-10" db="EMBL/GenBank/DDBJ databases">
        <title>Comparative genomics between deep and shallow subseafloor isolates.</title>
        <authorList>
            <person name="Ishii S."/>
            <person name="Miller J.R."/>
            <person name="Sutton G."/>
            <person name="Suzuki S."/>
            <person name="Methe B."/>
            <person name="Inagaki F."/>
            <person name="Imachi H."/>
        </authorList>
    </citation>
    <scope>NUCLEOTIDE SEQUENCE [LARGE SCALE GENOMIC DNA]</scope>
    <source>
        <strain evidence="3 5">A8p</strain>
        <strain evidence="2 6">MO-MB1</strain>
    </source>
</reference>
<dbReference type="Proteomes" id="UP000591058">
    <property type="component" value="Unassembled WGS sequence"/>
</dbReference>
<keyword evidence="1" id="KW-1133">Transmembrane helix</keyword>
<dbReference type="EMBL" id="CP017766">
    <property type="protein sequence ID" value="AUB56723.1"/>
    <property type="molecule type" value="Genomic_DNA"/>
</dbReference>
<protein>
    <recommendedName>
        <fullName evidence="8">TM2 domain-containing protein</fullName>
    </recommendedName>
</protein>
<accession>A0A2H4VF53</accession>
<keyword evidence="1" id="KW-0472">Membrane</keyword>
<dbReference type="OrthoDB" id="64860at2157"/>
<dbReference type="EMBL" id="JABBYL010000040">
    <property type="protein sequence ID" value="NMO10435.1"/>
    <property type="molecule type" value="Genomic_DNA"/>
</dbReference>
<dbReference type="AlphaFoldDB" id="A0A2H4VF53"/>
<evidence type="ECO:0000313" key="5">
    <source>
        <dbReference type="Proteomes" id="UP000232631"/>
    </source>
</evidence>
<accession>A0A2H4VTS6</accession>
<dbReference type="KEGG" id="msub:BK009_09980"/>
<evidence type="ECO:0000256" key="1">
    <source>
        <dbReference type="SAM" id="Phobius"/>
    </source>
</evidence>
<evidence type="ECO:0000313" key="2">
    <source>
        <dbReference type="EMBL" id="AUB56723.1"/>
    </source>
</evidence>
<evidence type="ECO:0000313" key="3">
    <source>
        <dbReference type="EMBL" id="AUB61519.1"/>
    </source>
</evidence>
<proteinExistence type="predicted"/>
<dbReference type="Proteomes" id="UP000232806">
    <property type="component" value="Chromosome"/>
</dbReference>
<name>A0A2H4VF53_9EURY</name>
<keyword evidence="5" id="KW-1185">Reference proteome</keyword>
<sequence>MPNPMLAVVISFFLPGIGSIYAGKTKMGAIIFFLALVSWVAIYFIGTIAFILFVVVWLYGLYDAYNAAKTMVQ</sequence>